<proteinExistence type="predicted"/>
<accession>A0A4S2KGW4</accession>
<dbReference type="EMBL" id="QBLH01002519">
    <property type="protein sequence ID" value="TGZ48226.1"/>
    <property type="molecule type" value="Genomic_DNA"/>
</dbReference>
<evidence type="ECO:0000313" key="2">
    <source>
        <dbReference type="Proteomes" id="UP000310200"/>
    </source>
</evidence>
<reference evidence="1 2" key="1">
    <citation type="journal article" date="2019" name="Philos. Trans. R. Soc. Lond., B, Biol. Sci.">
        <title>Ant behaviour and brain gene expression of defending hosts depend on the ecological success of the intruding social parasite.</title>
        <authorList>
            <person name="Kaur R."/>
            <person name="Stoldt M."/>
            <person name="Jongepier E."/>
            <person name="Feldmeyer B."/>
            <person name="Menzel F."/>
            <person name="Bornberg-Bauer E."/>
            <person name="Foitzik S."/>
        </authorList>
    </citation>
    <scope>NUCLEOTIDE SEQUENCE [LARGE SCALE GENOMIC DNA]</scope>
    <source>
        <tissue evidence="1">Whole body</tissue>
    </source>
</reference>
<protein>
    <submittedName>
        <fullName evidence="1">Uncharacterized protein</fullName>
    </submittedName>
</protein>
<dbReference type="AlphaFoldDB" id="A0A4S2KGW4"/>
<feature type="non-terminal residue" evidence="1">
    <location>
        <position position="86"/>
    </location>
</feature>
<dbReference type="Proteomes" id="UP000310200">
    <property type="component" value="Unassembled WGS sequence"/>
</dbReference>
<keyword evidence="2" id="KW-1185">Reference proteome</keyword>
<comment type="caution">
    <text evidence="1">The sequence shown here is derived from an EMBL/GenBank/DDBJ whole genome shotgun (WGS) entry which is preliminary data.</text>
</comment>
<gene>
    <name evidence="1" type="ORF">DBV15_09370</name>
</gene>
<feature type="non-terminal residue" evidence="1">
    <location>
        <position position="1"/>
    </location>
</feature>
<sequence>RQTRNSVEPGSSPPDHRNFYIPNCTLRTIGARAEKLGYLSEETLNLKLVVKLGGSLGVLLKYIVGRFNKNVTCFRYFRDILCSDTS</sequence>
<evidence type="ECO:0000313" key="1">
    <source>
        <dbReference type="EMBL" id="TGZ48226.1"/>
    </source>
</evidence>
<organism evidence="1 2">
    <name type="scientific">Temnothorax longispinosus</name>
    <dbReference type="NCBI Taxonomy" id="300112"/>
    <lineage>
        <taxon>Eukaryota</taxon>
        <taxon>Metazoa</taxon>
        <taxon>Ecdysozoa</taxon>
        <taxon>Arthropoda</taxon>
        <taxon>Hexapoda</taxon>
        <taxon>Insecta</taxon>
        <taxon>Pterygota</taxon>
        <taxon>Neoptera</taxon>
        <taxon>Endopterygota</taxon>
        <taxon>Hymenoptera</taxon>
        <taxon>Apocrita</taxon>
        <taxon>Aculeata</taxon>
        <taxon>Formicoidea</taxon>
        <taxon>Formicidae</taxon>
        <taxon>Myrmicinae</taxon>
        <taxon>Temnothorax</taxon>
    </lineage>
</organism>
<name>A0A4S2KGW4_9HYME</name>